<dbReference type="InterPro" id="IPR052528">
    <property type="entry name" value="Sugar_transport-like"/>
</dbReference>
<evidence type="ECO:0000313" key="3">
    <source>
        <dbReference type="Proteomes" id="UP000638848"/>
    </source>
</evidence>
<feature type="transmembrane region" description="Helical" evidence="1">
    <location>
        <begin position="129"/>
        <end position="147"/>
    </location>
</feature>
<keyword evidence="1" id="KW-0812">Transmembrane</keyword>
<dbReference type="RefSeq" id="WP_188537800.1">
    <property type="nucleotide sequence ID" value="NZ_BMEQ01000014.1"/>
</dbReference>
<sequence length="436" mass="44808">MEGAGARFYGRLIKADPVTGEAMAEDVRGHLPGNGLRLIAATTLQNAGDQVVKASTVLAWLLASLAAPGWIIGLLVPVRESGSMLPQAALMGWVRGRSQRKWLWVAGAAGQAAATAAMALTALLWTGTAAGLAILAALAVFALARALTSIAAKDVQGRTIPKGQRGQINGIAVWASGIIALTIGAGIWILGGHEPHPGVLAGLLGAAAVAWVAASLVFAGVQEPVPAPGAGGNNGRGWWARSWQLLREDVPLRNFVLVRTLLLVSALSPPFIVALAAQQEALELSGLGPFIMATGLAGIVGGRLAGRLADRSSRGLMMWGAAASSMVVLALLVAANIPALGRAEWLYPVAFFLLALTHTGVRVARKTYVVDMAIGDKRTEYVAVSNTAMGVLLLVAGGISSALATWGTGAALLFLALLGLAGVYADHALPEVSHRT</sequence>
<organism evidence="2 3">
    <name type="scientific">Kocuria dechangensis</name>
    <dbReference type="NCBI Taxonomy" id="1176249"/>
    <lineage>
        <taxon>Bacteria</taxon>
        <taxon>Bacillati</taxon>
        <taxon>Actinomycetota</taxon>
        <taxon>Actinomycetes</taxon>
        <taxon>Micrococcales</taxon>
        <taxon>Micrococcaceae</taxon>
        <taxon>Kocuria</taxon>
    </lineage>
</organism>
<feature type="transmembrane region" description="Helical" evidence="1">
    <location>
        <begin position="168"/>
        <end position="191"/>
    </location>
</feature>
<proteinExistence type="predicted"/>
<dbReference type="InterPro" id="IPR036259">
    <property type="entry name" value="MFS_trans_sf"/>
</dbReference>
<feature type="transmembrane region" description="Helical" evidence="1">
    <location>
        <begin position="381"/>
        <end position="400"/>
    </location>
</feature>
<protein>
    <submittedName>
        <fullName evidence="2">MFS transporter</fullName>
    </submittedName>
</protein>
<keyword evidence="1" id="KW-1133">Transmembrane helix</keyword>
<gene>
    <name evidence="2" type="ORF">GCM10011374_25560</name>
</gene>
<feature type="transmembrane region" description="Helical" evidence="1">
    <location>
        <begin position="316"/>
        <end position="339"/>
    </location>
</feature>
<feature type="transmembrane region" description="Helical" evidence="1">
    <location>
        <begin position="197"/>
        <end position="219"/>
    </location>
</feature>
<feature type="transmembrane region" description="Helical" evidence="1">
    <location>
        <begin position="345"/>
        <end position="361"/>
    </location>
</feature>
<evidence type="ECO:0000256" key="1">
    <source>
        <dbReference type="SAM" id="Phobius"/>
    </source>
</evidence>
<feature type="transmembrane region" description="Helical" evidence="1">
    <location>
        <begin position="284"/>
        <end position="304"/>
    </location>
</feature>
<comment type="caution">
    <text evidence="2">The sequence shown here is derived from an EMBL/GenBank/DDBJ whole genome shotgun (WGS) entry which is preliminary data.</text>
</comment>
<name>A0A917GY94_9MICC</name>
<feature type="transmembrane region" description="Helical" evidence="1">
    <location>
        <begin position="102"/>
        <end position="123"/>
    </location>
</feature>
<dbReference type="AlphaFoldDB" id="A0A917GY94"/>
<dbReference type="Proteomes" id="UP000638848">
    <property type="component" value="Unassembled WGS sequence"/>
</dbReference>
<reference evidence="2" key="2">
    <citation type="submission" date="2020-09" db="EMBL/GenBank/DDBJ databases">
        <authorList>
            <person name="Sun Q."/>
            <person name="Zhou Y."/>
        </authorList>
    </citation>
    <scope>NUCLEOTIDE SEQUENCE</scope>
    <source>
        <strain evidence="2">CGMCC 1.12187</strain>
    </source>
</reference>
<accession>A0A917GY94</accession>
<keyword evidence="3" id="KW-1185">Reference proteome</keyword>
<keyword evidence="1" id="KW-0472">Membrane</keyword>
<reference evidence="2" key="1">
    <citation type="journal article" date="2014" name="Int. J. Syst. Evol. Microbiol.">
        <title>Complete genome sequence of Corynebacterium casei LMG S-19264T (=DSM 44701T), isolated from a smear-ripened cheese.</title>
        <authorList>
            <consortium name="US DOE Joint Genome Institute (JGI-PGF)"/>
            <person name="Walter F."/>
            <person name="Albersmeier A."/>
            <person name="Kalinowski J."/>
            <person name="Ruckert C."/>
        </authorList>
    </citation>
    <scope>NUCLEOTIDE SEQUENCE</scope>
    <source>
        <strain evidence="2">CGMCC 1.12187</strain>
    </source>
</reference>
<feature type="transmembrane region" description="Helical" evidence="1">
    <location>
        <begin position="406"/>
        <end position="425"/>
    </location>
</feature>
<dbReference type="PANTHER" id="PTHR23526:SF1">
    <property type="entry name" value="MAJOR FACILITATOR SUPERFAMILY MFS_1"/>
    <property type="match status" value="1"/>
</dbReference>
<dbReference type="EMBL" id="BMEQ01000014">
    <property type="protein sequence ID" value="GGG61428.1"/>
    <property type="molecule type" value="Genomic_DNA"/>
</dbReference>
<dbReference type="SUPFAM" id="SSF103473">
    <property type="entry name" value="MFS general substrate transporter"/>
    <property type="match status" value="1"/>
</dbReference>
<dbReference type="Gene3D" id="1.20.1250.20">
    <property type="entry name" value="MFS general substrate transporter like domains"/>
    <property type="match status" value="1"/>
</dbReference>
<feature type="transmembrane region" description="Helical" evidence="1">
    <location>
        <begin position="256"/>
        <end position="278"/>
    </location>
</feature>
<dbReference type="PANTHER" id="PTHR23526">
    <property type="entry name" value="INTEGRAL MEMBRANE TRANSPORT PROTEIN-RELATED"/>
    <property type="match status" value="1"/>
</dbReference>
<feature type="transmembrane region" description="Helical" evidence="1">
    <location>
        <begin position="57"/>
        <end position="76"/>
    </location>
</feature>
<evidence type="ECO:0000313" key="2">
    <source>
        <dbReference type="EMBL" id="GGG61428.1"/>
    </source>
</evidence>